<organism evidence="2 3">
    <name type="scientific">Neoroseomonas marina</name>
    <dbReference type="NCBI Taxonomy" id="1232220"/>
    <lineage>
        <taxon>Bacteria</taxon>
        <taxon>Pseudomonadati</taxon>
        <taxon>Pseudomonadota</taxon>
        <taxon>Alphaproteobacteria</taxon>
        <taxon>Acetobacterales</taxon>
        <taxon>Acetobacteraceae</taxon>
        <taxon>Neoroseomonas</taxon>
    </lineage>
</organism>
<dbReference type="AlphaFoldDB" id="A0A848EEX5"/>
<reference evidence="2 3" key="1">
    <citation type="submission" date="2020-03" db="EMBL/GenBank/DDBJ databases">
        <authorList>
            <person name="Sun Q."/>
        </authorList>
    </citation>
    <scope>NUCLEOTIDE SEQUENCE [LARGE SCALE GENOMIC DNA]</scope>
    <source>
        <strain evidence="2 3">JC162</strain>
    </source>
</reference>
<evidence type="ECO:0000313" key="3">
    <source>
        <dbReference type="Proteomes" id="UP000548582"/>
    </source>
</evidence>
<dbReference type="RefSeq" id="WP_170054316.1">
    <property type="nucleotide sequence ID" value="NZ_JABBKX010000003.1"/>
</dbReference>
<proteinExistence type="predicted"/>
<protein>
    <submittedName>
        <fullName evidence="2">Uncharacterized protein</fullName>
    </submittedName>
</protein>
<gene>
    <name evidence="2" type="ORF">GWK16_12665</name>
</gene>
<feature type="chain" id="PRO_5032863189" evidence="1">
    <location>
        <begin position="21"/>
        <end position="128"/>
    </location>
</feature>
<keyword evidence="1" id="KW-0732">Signal</keyword>
<sequence>MRPTLATAALLAALSGPALAQQAGTYAVEGQGADGSRYQGTATLASTGNNTWRVTWQVGGDRAQGVGFLIPEGPLLVVGYVLGNQIGAAAYAVQPDGSLRGTWTQGQGGGIGAEILTPAGGGGAAPRK</sequence>
<comment type="caution">
    <text evidence="2">The sequence shown here is derived from an EMBL/GenBank/DDBJ whole genome shotgun (WGS) entry which is preliminary data.</text>
</comment>
<keyword evidence="3" id="KW-1185">Reference proteome</keyword>
<name>A0A848EEX5_9PROT</name>
<accession>A0A848EEX5</accession>
<dbReference type="Proteomes" id="UP000548582">
    <property type="component" value="Unassembled WGS sequence"/>
</dbReference>
<evidence type="ECO:0000313" key="2">
    <source>
        <dbReference type="EMBL" id="NMJ42099.1"/>
    </source>
</evidence>
<dbReference type="EMBL" id="JABBKX010000003">
    <property type="protein sequence ID" value="NMJ42099.1"/>
    <property type="molecule type" value="Genomic_DNA"/>
</dbReference>
<feature type="signal peptide" evidence="1">
    <location>
        <begin position="1"/>
        <end position="20"/>
    </location>
</feature>
<evidence type="ECO:0000256" key="1">
    <source>
        <dbReference type="SAM" id="SignalP"/>
    </source>
</evidence>